<protein>
    <submittedName>
        <fullName evidence="1">Uncharacterized protein</fullName>
    </submittedName>
</protein>
<dbReference type="AlphaFoldDB" id="A0A6C0LTX9"/>
<accession>A0A6C0LTX9</accession>
<proteinExistence type="predicted"/>
<name>A0A6C0LTX9_9ZZZZ</name>
<evidence type="ECO:0000313" key="1">
    <source>
        <dbReference type="EMBL" id="QHU34306.1"/>
    </source>
</evidence>
<sequence length="96" mass="11692">MEELLMKGYRYTFYIGKENLPIRRRKFTATFQEIEYHPFKTLFVYDYLDKNGYVPGSRTIPFEWINEIVLENSWINDFLSYDKARIETIQMTSTQK</sequence>
<dbReference type="EMBL" id="MN740568">
    <property type="protein sequence ID" value="QHU34306.1"/>
    <property type="molecule type" value="Genomic_DNA"/>
</dbReference>
<reference evidence="1" key="1">
    <citation type="journal article" date="2020" name="Nature">
        <title>Giant virus diversity and host interactions through global metagenomics.</title>
        <authorList>
            <person name="Schulz F."/>
            <person name="Roux S."/>
            <person name="Paez-Espino D."/>
            <person name="Jungbluth S."/>
            <person name="Walsh D.A."/>
            <person name="Denef V.J."/>
            <person name="McMahon K.D."/>
            <person name="Konstantinidis K.T."/>
            <person name="Eloe-Fadrosh E.A."/>
            <person name="Kyrpides N.C."/>
            <person name="Woyke T."/>
        </authorList>
    </citation>
    <scope>NUCLEOTIDE SEQUENCE</scope>
    <source>
        <strain evidence="1">GVMAG-S-1016713-123</strain>
    </source>
</reference>
<organism evidence="1">
    <name type="scientific">viral metagenome</name>
    <dbReference type="NCBI Taxonomy" id="1070528"/>
    <lineage>
        <taxon>unclassified sequences</taxon>
        <taxon>metagenomes</taxon>
        <taxon>organismal metagenomes</taxon>
    </lineage>
</organism>